<dbReference type="PANTHER" id="PTHR18968:SF13">
    <property type="entry name" value="ACETOLACTATE SYNTHASE CATALYTIC SUBUNIT, MITOCHONDRIAL"/>
    <property type="match status" value="1"/>
</dbReference>
<dbReference type="SUPFAM" id="SSF52518">
    <property type="entry name" value="Thiamin diphosphate-binding fold (THDP-binding)"/>
    <property type="match status" value="1"/>
</dbReference>
<feature type="non-terminal residue" evidence="3">
    <location>
        <position position="100"/>
    </location>
</feature>
<dbReference type="InterPro" id="IPR045229">
    <property type="entry name" value="TPP_enz"/>
</dbReference>
<feature type="domain" description="Thiamine pyrophosphate enzyme TPP-binding" evidence="2">
    <location>
        <begin position="1"/>
        <end position="93"/>
    </location>
</feature>
<comment type="caution">
    <text evidence="3">The sequence shown here is derived from an EMBL/GenBank/DDBJ whole genome shotgun (WGS) entry which is preliminary data.</text>
</comment>
<dbReference type="EMBL" id="CAJVQB010001797">
    <property type="protein sequence ID" value="CAG8550398.1"/>
    <property type="molecule type" value="Genomic_DNA"/>
</dbReference>
<dbReference type="InterPro" id="IPR029061">
    <property type="entry name" value="THDP-binding"/>
</dbReference>
<comment type="similarity">
    <text evidence="1">Belongs to the TPP enzyme family.</text>
</comment>
<keyword evidence="4" id="KW-1185">Reference proteome</keyword>
<evidence type="ECO:0000313" key="4">
    <source>
        <dbReference type="Proteomes" id="UP000789901"/>
    </source>
</evidence>
<dbReference type="Pfam" id="PF02775">
    <property type="entry name" value="TPP_enzyme_C"/>
    <property type="match status" value="1"/>
</dbReference>
<proteinExistence type="inferred from homology"/>
<evidence type="ECO:0000256" key="1">
    <source>
        <dbReference type="ARBA" id="ARBA00007812"/>
    </source>
</evidence>
<evidence type="ECO:0000313" key="3">
    <source>
        <dbReference type="EMBL" id="CAG8550398.1"/>
    </source>
</evidence>
<evidence type="ECO:0000259" key="2">
    <source>
        <dbReference type="Pfam" id="PF02775"/>
    </source>
</evidence>
<accession>A0ABN7UAM9</accession>
<organism evidence="3 4">
    <name type="scientific">Gigaspora margarita</name>
    <dbReference type="NCBI Taxonomy" id="4874"/>
    <lineage>
        <taxon>Eukaryota</taxon>
        <taxon>Fungi</taxon>
        <taxon>Fungi incertae sedis</taxon>
        <taxon>Mucoromycota</taxon>
        <taxon>Glomeromycotina</taxon>
        <taxon>Glomeromycetes</taxon>
        <taxon>Diversisporales</taxon>
        <taxon>Gigasporaceae</taxon>
        <taxon>Gigaspora</taxon>
    </lineage>
</organism>
<gene>
    <name evidence="3" type="ORF">GMARGA_LOCUS4529</name>
</gene>
<reference evidence="3 4" key="1">
    <citation type="submission" date="2021-06" db="EMBL/GenBank/DDBJ databases">
        <authorList>
            <person name="Kallberg Y."/>
            <person name="Tangrot J."/>
            <person name="Rosling A."/>
        </authorList>
    </citation>
    <scope>NUCLEOTIDE SEQUENCE [LARGE SCALE GENOMIC DNA]</scope>
    <source>
        <strain evidence="3 4">120-4 pot B 10/14</strain>
    </source>
</reference>
<name>A0ABN7UAM9_GIGMA</name>
<sequence length="100" mass="10914">MGYGPAAIGAKVACPDEVVIDIDEDASFCMTGMELATAVQFNIGVKEWSNNGKTYFMKRDNQTEMVNPDFVKLAESIGAKALRTRKHEHVYPMVSAGKGL</sequence>
<dbReference type="InterPro" id="IPR011766">
    <property type="entry name" value="TPP_enzyme_TPP-bd"/>
</dbReference>
<protein>
    <submittedName>
        <fullName evidence="3">46345_t:CDS:1</fullName>
    </submittedName>
</protein>
<dbReference type="Gene3D" id="3.40.50.970">
    <property type="match status" value="1"/>
</dbReference>
<dbReference type="Proteomes" id="UP000789901">
    <property type="component" value="Unassembled WGS sequence"/>
</dbReference>
<dbReference type="PANTHER" id="PTHR18968">
    <property type="entry name" value="THIAMINE PYROPHOSPHATE ENZYMES"/>
    <property type="match status" value="1"/>
</dbReference>